<evidence type="ECO:0000313" key="2">
    <source>
        <dbReference type="Proteomes" id="UP000256304"/>
    </source>
</evidence>
<keyword evidence="2" id="KW-1185">Reference proteome</keyword>
<protein>
    <submittedName>
        <fullName evidence="1">Putative hydrolase of the HAD superfamily</fullName>
    </submittedName>
</protein>
<dbReference type="GO" id="GO:0016787">
    <property type="term" value="F:hydrolase activity"/>
    <property type="evidence" value="ECO:0007669"/>
    <property type="project" value="UniProtKB-KW"/>
</dbReference>
<dbReference type="Gene3D" id="3.40.50.1000">
    <property type="entry name" value="HAD superfamily/HAD-like"/>
    <property type="match status" value="1"/>
</dbReference>
<organism evidence="1 2">
    <name type="scientific">Paenibacillus taihuensis</name>
    <dbReference type="NCBI Taxonomy" id="1156355"/>
    <lineage>
        <taxon>Bacteria</taxon>
        <taxon>Bacillati</taxon>
        <taxon>Bacillota</taxon>
        <taxon>Bacilli</taxon>
        <taxon>Bacillales</taxon>
        <taxon>Paenibacillaceae</taxon>
        <taxon>Paenibacillus</taxon>
    </lineage>
</organism>
<evidence type="ECO:0000313" key="1">
    <source>
        <dbReference type="EMBL" id="REE69598.1"/>
    </source>
</evidence>
<dbReference type="InterPro" id="IPR023198">
    <property type="entry name" value="PGP-like_dom2"/>
</dbReference>
<comment type="caution">
    <text evidence="1">The sequence shown here is derived from an EMBL/GenBank/DDBJ whole genome shotgun (WGS) entry which is preliminary data.</text>
</comment>
<dbReference type="Gene3D" id="1.10.150.240">
    <property type="entry name" value="Putative phosphatase, domain 2"/>
    <property type="match status" value="1"/>
</dbReference>
<dbReference type="PANTHER" id="PTHR43611">
    <property type="entry name" value="ALPHA-D-GLUCOSE 1-PHOSPHATE PHOSPHATASE"/>
    <property type="match status" value="1"/>
</dbReference>
<dbReference type="InterPro" id="IPR023214">
    <property type="entry name" value="HAD_sf"/>
</dbReference>
<accession>A0A3D9R2I7</accession>
<keyword evidence="1" id="KW-0378">Hydrolase</keyword>
<dbReference type="AlphaFoldDB" id="A0A3D9R2I7"/>
<dbReference type="SUPFAM" id="SSF56784">
    <property type="entry name" value="HAD-like"/>
    <property type="match status" value="1"/>
</dbReference>
<dbReference type="Proteomes" id="UP000256304">
    <property type="component" value="Unassembled WGS sequence"/>
</dbReference>
<gene>
    <name evidence="1" type="ORF">A8990_13363</name>
</gene>
<dbReference type="InterPro" id="IPR036412">
    <property type="entry name" value="HAD-like_sf"/>
</dbReference>
<dbReference type="RefSeq" id="WP_116191363.1">
    <property type="nucleotide sequence ID" value="NZ_QTTN01000033.1"/>
</dbReference>
<dbReference type="PANTHER" id="PTHR43611:SF3">
    <property type="entry name" value="FLAVIN MONONUCLEOTIDE HYDROLASE 1, CHLOROPLATIC"/>
    <property type="match status" value="1"/>
</dbReference>
<proteinExistence type="predicted"/>
<dbReference type="OrthoDB" id="2856744at2"/>
<reference evidence="1 2" key="1">
    <citation type="submission" date="2018-08" db="EMBL/GenBank/DDBJ databases">
        <title>Genomic Encyclopedia of Type Strains, Phase III (KMG-III): the genomes of soil and plant-associated and newly described type strains.</title>
        <authorList>
            <person name="Whitman W."/>
        </authorList>
    </citation>
    <scope>NUCLEOTIDE SEQUENCE [LARGE SCALE GENOMIC DNA]</scope>
    <source>
        <strain evidence="1 2">CGMCC 1.10966</strain>
    </source>
</reference>
<sequence>MSRLQLVLDAGGVIVTNLPELWREIADIAAVPYKELKGGFKQELRDTLWSGQVGEDAFWRWMNRYCPQLAIEDGRALMVKHLRVLPAFDRIPVWSEAADIHLLSNHRHEWLLPVLEPIKPFVASITISSQSGFCKPVAQIYEIVQTNLKSHERILFVDDSEGNLAPARELGWQTLLADEDGLWVRKIEESLTDRNDFIPSKIAPEKMQRTPESIFATFTAPEGSFPWNNVCGVR</sequence>
<name>A0A3D9R2I7_9BACL</name>
<dbReference type="EMBL" id="QTTN01000033">
    <property type="protein sequence ID" value="REE69598.1"/>
    <property type="molecule type" value="Genomic_DNA"/>
</dbReference>